<dbReference type="Proteomes" id="UP001206925">
    <property type="component" value="Unassembled WGS sequence"/>
</dbReference>
<proteinExistence type="predicted"/>
<organism evidence="1 2">
    <name type="scientific">Ambrosia artemisiifolia</name>
    <name type="common">Common ragweed</name>
    <dbReference type="NCBI Taxonomy" id="4212"/>
    <lineage>
        <taxon>Eukaryota</taxon>
        <taxon>Viridiplantae</taxon>
        <taxon>Streptophyta</taxon>
        <taxon>Embryophyta</taxon>
        <taxon>Tracheophyta</taxon>
        <taxon>Spermatophyta</taxon>
        <taxon>Magnoliopsida</taxon>
        <taxon>eudicotyledons</taxon>
        <taxon>Gunneridae</taxon>
        <taxon>Pentapetalae</taxon>
        <taxon>asterids</taxon>
        <taxon>campanulids</taxon>
        <taxon>Asterales</taxon>
        <taxon>Asteraceae</taxon>
        <taxon>Asteroideae</taxon>
        <taxon>Heliantheae alliance</taxon>
        <taxon>Heliantheae</taxon>
        <taxon>Ambrosia</taxon>
    </lineage>
</organism>
<evidence type="ECO:0000313" key="1">
    <source>
        <dbReference type="EMBL" id="KAI7749629.1"/>
    </source>
</evidence>
<comment type="caution">
    <text evidence="1">The sequence shown here is derived from an EMBL/GenBank/DDBJ whole genome shotgun (WGS) entry which is preliminary data.</text>
</comment>
<dbReference type="AlphaFoldDB" id="A0AAD5CZ29"/>
<reference evidence="1" key="1">
    <citation type="submission" date="2022-06" db="EMBL/GenBank/DDBJ databases">
        <title>Uncovering the hologenomic basis of an extraordinary plant invasion.</title>
        <authorList>
            <person name="Bieker V.C."/>
            <person name="Martin M.D."/>
            <person name="Gilbert T."/>
            <person name="Hodgins K."/>
            <person name="Battlay P."/>
            <person name="Petersen B."/>
            <person name="Wilson J."/>
        </authorList>
    </citation>
    <scope>NUCLEOTIDE SEQUENCE</scope>
    <source>
        <strain evidence="1">AA19_3_7</strain>
        <tissue evidence="1">Leaf</tissue>
    </source>
</reference>
<dbReference type="EMBL" id="JAMZMK010006321">
    <property type="protein sequence ID" value="KAI7749629.1"/>
    <property type="molecule type" value="Genomic_DNA"/>
</dbReference>
<gene>
    <name evidence="1" type="ORF">M8C21_030142</name>
</gene>
<feature type="non-terminal residue" evidence="1">
    <location>
        <position position="1"/>
    </location>
</feature>
<protein>
    <submittedName>
        <fullName evidence="1">Uncharacterized protein</fullName>
    </submittedName>
</protein>
<accession>A0AAD5CZ29</accession>
<name>A0AAD5CZ29_AMBAR</name>
<sequence length="68" mass="7695">ECFDPIVEKSGRGIWVNILWVHKHAAIGFAGKILLIQLWTVFLTRENQGYVAYCPVLSTWLVCSFQGA</sequence>
<evidence type="ECO:0000313" key="2">
    <source>
        <dbReference type="Proteomes" id="UP001206925"/>
    </source>
</evidence>
<keyword evidence="2" id="KW-1185">Reference proteome</keyword>